<protein>
    <submittedName>
        <fullName evidence="1">Uncharacterized protein</fullName>
    </submittedName>
</protein>
<gene>
    <name evidence="1" type="ORF">CPLFYP93_02405</name>
</gene>
<name>A0A6N3F5Y7_9CLOT</name>
<reference evidence="1" key="1">
    <citation type="submission" date="2019-11" db="EMBL/GenBank/DDBJ databases">
        <authorList>
            <person name="Feng L."/>
        </authorList>
    </citation>
    <scope>NUCLEOTIDE SEQUENCE</scope>
    <source>
        <strain evidence="1">CParaputrificumLFYP93</strain>
    </source>
</reference>
<dbReference type="AlphaFoldDB" id="A0A6N3F5Y7"/>
<dbReference type="RefSeq" id="WP_156561770.1">
    <property type="nucleotide sequence ID" value="NZ_CACRTV010000057.1"/>
</dbReference>
<proteinExistence type="predicted"/>
<evidence type="ECO:0000313" key="1">
    <source>
        <dbReference type="EMBL" id="VYU47424.1"/>
    </source>
</evidence>
<sequence>MYSIRAELMYRHYVKDGSLDLSDIERISLASYDDLLGEMYDYEIVPVKGKGVKLTEFLYDYKLDMENIIYLYGDYDFPSDMTIADVMDTPFFNNKIAYFCLYHFGTHQFRIRMVNPIFVYKTKKLLDECNRIIEDGCVPYEVAPFKFETIIQHTKAIDSYITIDGGIRIMLMLLEGDDLRNYLYWLSVLVTNYKLVQAHKDGFRYVNYFNSDLLRRLEAE</sequence>
<organism evidence="1">
    <name type="scientific">Clostridium paraputrificum</name>
    <dbReference type="NCBI Taxonomy" id="29363"/>
    <lineage>
        <taxon>Bacteria</taxon>
        <taxon>Bacillati</taxon>
        <taxon>Bacillota</taxon>
        <taxon>Clostridia</taxon>
        <taxon>Eubacteriales</taxon>
        <taxon>Clostridiaceae</taxon>
        <taxon>Clostridium</taxon>
    </lineage>
</organism>
<dbReference type="EMBL" id="CACRTV010000057">
    <property type="protein sequence ID" value="VYU47424.1"/>
    <property type="molecule type" value="Genomic_DNA"/>
</dbReference>
<accession>A0A6N3F5Y7</accession>